<dbReference type="RefSeq" id="WP_253775629.1">
    <property type="nucleotide sequence ID" value="NZ_JAMTCK010000012.1"/>
</dbReference>
<gene>
    <name evidence="1" type="ORF">LX83_004984</name>
</gene>
<reference evidence="1" key="1">
    <citation type="submission" date="2022-06" db="EMBL/GenBank/DDBJ databases">
        <title>Genomic Encyclopedia of Archaeal and Bacterial Type Strains, Phase II (KMG-II): from individual species to whole genera.</title>
        <authorList>
            <person name="Goeker M."/>
        </authorList>
    </citation>
    <scope>NUCLEOTIDE SEQUENCE</scope>
    <source>
        <strain evidence="1">DSM 43935</strain>
    </source>
</reference>
<sequence length="190" mass="20850">MREWCETGHQRGAPDDQMCFSRLEQVELSMHEPTPLGVQVGETTVFASAWLEGAPAAVEPVVCLGIGEDPETFRMRPAEARALGLKLVALADDAEWPADLIPPQAAREWLKDFFKLGLQAHRDLLEREPDADIPDMVDAFEGLAMLAGMSPKGRDLVELVDPVVDRLDTKMLGATLRGFLAWVEKTGGAQ</sequence>
<accession>A0AAE3KI51</accession>
<comment type="caution">
    <text evidence="1">The sequence shown here is derived from an EMBL/GenBank/DDBJ whole genome shotgun (WGS) entry which is preliminary data.</text>
</comment>
<dbReference type="AlphaFoldDB" id="A0AAE3KI51"/>
<evidence type="ECO:0000313" key="1">
    <source>
        <dbReference type="EMBL" id="MCP2168110.1"/>
    </source>
</evidence>
<proteinExistence type="predicted"/>
<name>A0AAE3KI51_9PSEU</name>
<dbReference type="EMBL" id="JAMTCK010000012">
    <property type="protein sequence ID" value="MCP2168110.1"/>
    <property type="molecule type" value="Genomic_DNA"/>
</dbReference>
<evidence type="ECO:0000313" key="2">
    <source>
        <dbReference type="Proteomes" id="UP001206128"/>
    </source>
</evidence>
<dbReference type="Proteomes" id="UP001206128">
    <property type="component" value="Unassembled WGS sequence"/>
</dbReference>
<organism evidence="1 2">
    <name type="scientific">Goodfellowiella coeruleoviolacea</name>
    <dbReference type="NCBI Taxonomy" id="334858"/>
    <lineage>
        <taxon>Bacteria</taxon>
        <taxon>Bacillati</taxon>
        <taxon>Actinomycetota</taxon>
        <taxon>Actinomycetes</taxon>
        <taxon>Pseudonocardiales</taxon>
        <taxon>Pseudonocardiaceae</taxon>
        <taxon>Goodfellowiella</taxon>
    </lineage>
</organism>
<keyword evidence="2" id="KW-1185">Reference proteome</keyword>
<protein>
    <submittedName>
        <fullName evidence="1">Uncharacterized protein</fullName>
    </submittedName>
</protein>